<dbReference type="PANTHER" id="PTHR33498">
    <property type="entry name" value="TRANSPOSASE FOR INSERTION SEQUENCE ELEMENT IS1557"/>
    <property type="match status" value="1"/>
</dbReference>
<organism evidence="3 4">
    <name type="scientific">Candidatus Gottesmanbacteria bacterium RIFCSPLOWO2_01_FULL_46_9</name>
    <dbReference type="NCBI Taxonomy" id="1798394"/>
    <lineage>
        <taxon>Bacteria</taxon>
        <taxon>Candidatus Gottesmaniibacteriota</taxon>
    </lineage>
</organism>
<dbReference type="InterPro" id="IPR029261">
    <property type="entry name" value="Transposase_Znf"/>
</dbReference>
<dbReference type="EMBL" id="MFJX01000063">
    <property type="protein sequence ID" value="OGG29533.1"/>
    <property type="molecule type" value="Genomic_DNA"/>
</dbReference>
<dbReference type="InterPro" id="IPR002560">
    <property type="entry name" value="Transposase_DDE"/>
</dbReference>
<dbReference type="Pfam" id="PF14690">
    <property type="entry name" value="Zn_ribbon_ISL3"/>
    <property type="match status" value="1"/>
</dbReference>
<dbReference type="InterPro" id="IPR047951">
    <property type="entry name" value="Transpos_ISL3"/>
</dbReference>
<dbReference type="AlphaFoldDB" id="A0A1F6AYD8"/>
<evidence type="ECO:0000313" key="4">
    <source>
        <dbReference type="Proteomes" id="UP000176450"/>
    </source>
</evidence>
<dbReference type="PANTHER" id="PTHR33498:SF1">
    <property type="entry name" value="TRANSPOSASE FOR INSERTION SEQUENCE ELEMENT IS1557"/>
    <property type="match status" value="1"/>
</dbReference>
<evidence type="ECO:0000313" key="3">
    <source>
        <dbReference type="EMBL" id="OGG29533.1"/>
    </source>
</evidence>
<proteinExistence type="predicted"/>
<evidence type="ECO:0000259" key="1">
    <source>
        <dbReference type="Pfam" id="PF01610"/>
    </source>
</evidence>
<protein>
    <recommendedName>
        <fullName evidence="5">Transposase IS204/IS1001/IS1096/IS1165 DDE domain-containing protein</fullName>
    </recommendedName>
</protein>
<evidence type="ECO:0000259" key="2">
    <source>
        <dbReference type="Pfam" id="PF14690"/>
    </source>
</evidence>
<comment type="caution">
    <text evidence="3">The sequence shown here is derived from an EMBL/GenBank/DDBJ whole genome shotgun (WGS) entry which is preliminary data.</text>
</comment>
<feature type="domain" description="Transposase IS204/IS1001/IS1096/IS1165 zinc-finger" evidence="2">
    <location>
        <begin position="39"/>
        <end position="83"/>
    </location>
</feature>
<sequence length="403" mass="47185">MSYSSGIVSLFHVPGCLVRDVEVTSTEILVHVRKRRITAVCPQCGKRTGVVHQRHIRKLLHTLVGTVKVFLLLTRRRFVCSSCNLIFAEDLSFLDGRKRRTKQLAESIVSRLKKESFRSTTEAIGVSYAGLRDCLIHVVDPFMPNWSEKERSHPFSLGIDEHYARRNRYVLSVTNLTARKPITFLPSDRIPLLVRFLRSIPPEVQANIEEVCCDMKEGFIQTALRELPKATVVIDHFHVIQDANNRVQEARKIEQYVARAHINWKVFTKNEEHLSPAEHRVLHIYCQSYPILHCFWRVKEELRDIYRSPTRDHAAEKLKHLRLRMEALDIIELKLWARSLRRHEPYILNFWNNKTTNAYTEGIHVKCKLTQRISFGFRNIDVYIRKAMLAFLPLAALLNYHRY</sequence>
<dbReference type="Proteomes" id="UP000176450">
    <property type="component" value="Unassembled WGS sequence"/>
</dbReference>
<evidence type="ECO:0008006" key="5">
    <source>
        <dbReference type="Google" id="ProtNLM"/>
    </source>
</evidence>
<dbReference type="NCBIfam" id="NF033550">
    <property type="entry name" value="transpos_ISL3"/>
    <property type="match status" value="1"/>
</dbReference>
<name>A0A1F6AYD8_9BACT</name>
<reference evidence="3 4" key="1">
    <citation type="journal article" date="2016" name="Nat. Commun.">
        <title>Thousands of microbial genomes shed light on interconnected biogeochemical processes in an aquifer system.</title>
        <authorList>
            <person name="Anantharaman K."/>
            <person name="Brown C.T."/>
            <person name="Hug L.A."/>
            <person name="Sharon I."/>
            <person name="Castelle C.J."/>
            <person name="Probst A.J."/>
            <person name="Thomas B.C."/>
            <person name="Singh A."/>
            <person name="Wilkins M.J."/>
            <person name="Karaoz U."/>
            <person name="Brodie E.L."/>
            <person name="Williams K.H."/>
            <person name="Hubbard S.S."/>
            <person name="Banfield J.F."/>
        </authorList>
    </citation>
    <scope>NUCLEOTIDE SEQUENCE [LARGE SCALE GENOMIC DNA]</scope>
</reference>
<feature type="domain" description="Transposase IS204/IS1001/IS1096/IS1165 DDE" evidence="1">
    <location>
        <begin position="157"/>
        <end position="385"/>
    </location>
</feature>
<gene>
    <name evidence="3" type="ORF">A3A63_03795</name>
</gene>
<accession>A0A1F6AYD8</accession>
<dbReference type="Pfam" id="PF01610">
    <property type="entry name" value="DDE_Tnp_ISL3"/>
    <property type="match status" value="1"/>
</dbReference>